<dbReference type="Gene3D" id="3.30.565.10">
    <property type="entry name" value="Histidine kinase-like ATPase, C-terminal domain"/>
    <property type="match status" value="1"/>
</dbReference>
<dbReference type="RefSeq" id="WP_209875121.1">
    <property type="nucleotide sequence ID" value="NZ_JAGGLV010000010.1"/>
</dbReference>
<feature type="domain" description="Signal transduction histidine kinase internal region" evidence="3">
    <location>
        <begin position="376"/>
        <end position="453"/>
    </location>
</feature>
<feature type="transmembrane region" description="Helical" evidence="1">
    <location>
        <begin position="291"/>
        <end position="310"/>
    </location>
</feature>
<dbReference type="PANTHER" id="PTHR34220">
    <property type="entry name" value="SENSOR HISTIDINE KINASE YPDA"/>
    <property type="match status" value="1"/>
</dbReference>
<keyword evidence="4" id="KW-0418">Kinase</keyword>
<protein>
    <submittedName>
        <fullName evidence="4">Two-component system sensor histidine kinase YesM</fullName>
        <ecNumber evidence="4">2.7.13.3</ecNumber>
    </submittedName>
</protein>
<evidence type="ECO:0000259" key="2">
    <source>
        <dbReference type="Pfam" id="PF02518"/>
    </source>
</evidence>
<dbReference type="Proteomes" id="UP000773462">
    <property type="component" value="Unassembled WGS sequence"/>
</dbReference>
<keyword evidence="1" id="KW-0812">Transmembrane</keyword>
<feature type="domain" description="Histidine kinase/HSP90-like ATPase" evidence="2">
    <location>
        <begin position="474"/>
        <end position="569"/>
    </location>
</feature>
<dbReference type="InterPro" id="IPR003594">
    <property type="entry name" value="HATPase_dom"/>
</dbReference>
<dbReference type="Gene3D" id="6.10.340.10">
    <property type="match status" value="1"/>
</dbReference>
<proteinExistence type="predicted"/>
<evidence type="ECO:0000313" key="5">
    <source>
        <dbReference type="Proteomes" id="UP000773462"/>
    </source>
</evidence>
<keyword evidence="4" id="KW-0808">Transferase</keyword>
<comment type="caution">
    <text evidence="4">The sequence shown here is derived from an EMBL/GenBank/DDBJ whole genome shotgun (WGS) entry which is preliminary data.</text>
</comment>
<feature type="transmembrane region" description="Helical" evidence="1">
    <location>
        <begin position="12"/>
        <end position="34"/>
    </location>
</feature>
<evidence type="ECO:0000313" key="4">
    <source>
        <dbReference type="EMBL" id="MBP2113259.1"/>
    </source>
</evidence>
<evidence type="ECO:0000256" key="1">
    <source>
        <dbReference type="SAM" id="Phobius"/>
    </source>
</evidence>
<keyword evidence="5" id="KW-1185">Reference proteome</keyword>
<evidence type="ECO:0000259" key="3">
    <source>
        <dbReference type="Pfam" id="PF06580"/>
    </source>
</evidence>
<dbReference type="Pfam" id="PF06580">
    <property type="entry name" value="His_kinase"/>
    <property type="match status" value="1"/>
</dbReference>
<sequence>MTNPFKKYRIDRLFFHSFAIIIILVIAVTAWTSYSNSSKALVQTTSHYQQRLLDELNNEITTRLDMIEQISLSTSRDNELTTFLLNRQDDFERYRKRVSVESALGNLTYAIPLIQGIDLYMDEPMPSDGQSYIQFRNIRDLDKQSWARNLVKSDFAWSGEHSIPSVQGDIPVLSFARKIMNENDYLGVLVVHIKAREIRALLTGNSSGSNRIMADSAGKQILSIGETLEQSEWSKWIDLKSNKSGYVHIPGDKDTGNTLLVYSRMGNSIWTLIEFTSWKQITASSLELAEWIGLIGIGAILLVLLLTHYLSRQFSKPIKQLVSAMRIYSVGGHKEELPSDYENEFGYLFSGYRKQTERIEELYLSLERRYEQQRKAEIEALQANINPHFLYNMLDQLNWMAIEAGQDELSRILELMGQMFRIGLSNGASFIMVSEELQHIQCYLEIQQLRWGDGLEYTIEVEPGLQEAYLPKLTLQPFVENSIVHGFNKQRSGHVSISLTKVEETLQIIIDDNGAGLKQPEARTHRRHTGGYGIRNVRERIAGYFGNDYGVTLSEREEGGTRVEIVLPLLTEAPAQILTASLAAKEG</sequence>
<dbReference type="PANTHER" id="PTHR34220:SF7">
    <property type="entry name" value="SENSOR HISTIDINE KINASE YPDA"/>
    <property type="match status" value="1"/>
</dbReference>
<dbReference type="InterPro" id="IPR036890">
    <property type="entry name" value="HATPase_C_sf"/>
</dbReference>
<accession>A0ABS4NV21</accession>
<dbReference type="EMBL" id="JAGGLV010000010">
    <property type="protein sequence ID" value="MBP2113259.1"/>
    <property type="molecule type" value="Genomic_DNA"/>
</dbReference>
<name>A0ABS4NV21_9BACL</name>
<dbReference type="EC" id="2.7.13.3" evidence="4"/>
<keyword evidence="1" id="KW-0472">Membrane</keyword>
<organism evidence="4 5">
    <name type="scientific">Paenibacillus silagei</name>
    <dbReference type="NCBI Taxonomy" id="1670801"/>
    <lineage>
        <taxon>Bacteria</taxon>
        <taxon>Bacillati</taxon>
        <taxon>Bacillota</taxon>
        <taxon>Bacilli</taxon>
        <taxon>Bacillales</taxon>
        <taxon>Paenibacillaceae</taxon>
        <taxon>Paenibacillus</taxon>
    </lineage>
</organism>
<gene>
    <name evidence="4" type="ORF">J2Z70_003418</name>
</gene>
<dbReference type="InterPro" id="IPR050640">
    <property type="entry name" value="Bact_2-comp_sensor_kinase"/>
</dbReference>
<dbReference type="GO" id="GO:0004673">
    <property type="term" value="F:protein histidine kinase activity"/>
    <property type="evidence" value="ECO:0007669"/>
    <property type="project" value="UniProtKB-EC"/>
</dbReference>
<dbReference type="InterPro" id="IPR010559">
    <property type="entry name" value="Sig_transdc_His_kin_internal"/>
</dbReference>
<dbReference type="Pfam" id="PF02518">
    <property type="entry name" value="HATPase_c"/>
    <property type="match status" value="1"/>
</dbReference>
<dbReference type="SUPFAM" id="SSF55874">
    <property type="entry name" value="ATPase domain of HSP90 chaperone/DNA topoisomerase II/histidine kinase"/>
    <property type="match status" value="1"/>
</dbReference>
<reference evidence="4 5" key="1">
    <citation type="submission" date="2021-03" db="EMBL/GenBank/DDBJ databases">
        <title>Genomic Encyclopedia of Type Strains, Phase IV (KMG-IV): sequencing the most valuable type-strain genomes for metagenomic binning, comparative biology and taxonomic classification.</title>
        <authorList>
            <person name="Goeker M."/>
        </authorList>
    </citation>
    <scope>NUCLEOTIDE SEQUENCE [LARGE SCALE GENOMIC DNA]</scope>
    <source>
        <strain evidence="4 5">DSM 101953</strain>
    </source>
</reference>
<keyword evidence="1" id="KW-1133">Transmembrane helix</keyword>